<accession>A0A0C2GQU6</accession>
<keyword evidence="3" id="KW-1185">Reference proteome</keyword>
<name>A0A0C2GQU6_9BILA</name>
<feature type="region of interest" description="Disordered" evidence="1">
    <location>
        <begin position="1"/>
        <end position="33"/>
    </location>
</feature>
<dbReference type="EMBL" id="KN728511">
    <property type="protein sequence ID" value="KIH63670.1"/>
    <property type="molecule type" value="Genomic_DNA"/>
</dbReference>
<dbReference type="Proteomes" id="UP000054047">
    <property type="component" value="Unassembled WGS sequence"/>
</dbReference>
<feature type="compositionally biased region" description="Polar residues" evidence="1">
    <location>
        <begin position="1"/>
        <end position="10"/>
    </location>
</feature>
<protein>
    <submittedName>
        <fullName evidence="2">Uncharacterized protein</fullName>
    </submittedName>
</protein>
<dbReference type="AlphaFoldDB" id="A0A0C2GQU6"/>
<reference evidence="2 3" key="1">
    <citation type="submission" date="2013-12" db="EMBL/GenBank/DDBJ databases">
        <title>Draft genome of the parsitic nematode Ancylostoma duodenale.</title>
        <authorList>
            <person name="Mitreva M."/>
        </authorList>
    </citation>
    <scope>NUCLEOTIDE SEQUENCE [LARGE SCALE GENOMIC DNA]</scope>
    <source>
        <strain evidence="2 3">Zhejiang</strain>
    </source>
</reference>
<evidence type="ECO:0000313" key="2">
    <source>
        <dbReference type="EMBL" id="KIH63670.1"/>
    </source>
</evidence>
<evidence type="ECO:0000313" key="3">
    <source>
        <dbReference type="Proteomes" id="UP000054047"/>
    </source>
</evidence>
<dbReference type="OrthoDB" id="5771910at2759"/>
<organism evidence="2 3">
    <name type="scientific">Ancylostoma duodenale</name>
    <dbReference type="NCBI Taxonomy" id="51022"/>
    <lineage>
        <taxon>Eukaryota</taxon>
        <taxon>Metazoa</taxon>
        <taxon>Ecdysozoa</taxon>
        <taxon>Nematoda</taxon>
        <taxon>Chromadorea</taxon>
        <taxon>Rhabditida</taxon>
        <taxon>Rhabditina</taxon>
        <taxon>Rhabditomorpha</taxon>
        <taxon>Strongyloidea</taxon>
        <taxon>Ancylostomatidae</taxon>
        <taxon>Ancylostomatinae</taxon>
        <taxon>Ancylostoma</taxon>
    </lineage>
</organism>
<feature type="compositionally biased region" description="Polar residues" evidence="1">
    <location>
        <begin position="22"/>
        <end position="33"/>
    </location>
</feature>
<evidence type="ECO:0000256" key="1">
    <source>
        <dbReference type="SAM" id="MobiDB-lite"/>
    </source>
</evidence>
<proteinExistence type="predicted"/>
<sequence length="70" mass="7834">MGTVVFSTHPPQYRDDSEMYHGSSTSSLPSSKQRLSFRYCSQMALHEAFLKMASENHHGNSDIVEAAENV</sequence>
<gene>
    <name evidence="2" type="ORF">ANCDUO_06027</name>
</gene>